<evidence type="ECO:0000313" key="6">
    <source>
        <dbReference type="Proteomes" id="UP000824469"/>
    </source>
</evidence>
<feature type="domain" description="NmrA-like" evidence="4">
    <location>
        <begin position="104"/>
        <end position="313"/>
    </location>
</feature>
<feature type="non-terminal residue" evidence="5">
    <location>
        <position position="318"/>
    </location>
</feature>
<reference evidence="5 6" key="1">
    <citation type="journal article" date="2021" name="Nat. Plants">
        <title>The Taxus genome provides insights into paclitaxel biosynthesis.</title>
        <authorList>
            <person name="Xiong X."/>
            <person name="Gou J."/>
            <person name="Liao Q."/>
            <person name="Li Y."/>
            <person name="Zhou Q."/>
            <person name="Bi G."/>
            <person name="Li C."/>
            <person name="Du R."/>
            <person name="Wang X."/>
            <person name="Sun T."/>
            <person name="Guo L."/>
            <person name="Liang H."/>
            <person name="Lu P."/>
            <person name="Wu Y."/>
            <person name="Zhang Z."/>
            <person name="Ro D.K."/>
            <person name="Shang Y."/>
            <person name="Huang S."/>
            <person name="Yan J."/>
        </authorList>
    </citation>
    <scope>NUCLEOTIDE SEQUENCE [LARGE SCALE GENOMIC DNA]</scope>
    <source>
        <strain evidence="5">Ta-2019</strain>
    </source>
</reference>
<protein>
    <recommendedName>
        <fullName evidence="4">NmrA-like domain-containing protein</fullName>
    </recommendedName>
</protein>
<dbReference type="Pfam" id="PF05368">
    <property type="entry name" value="NmrA"/>
    <property type="match status" value="1"/>
</dbReference>
<name>A0AA38KEH4_TAXCH</name>
<dbReference type="EMBL" id="JAHRHJ020000008">
    <property type="protein sequence ID" value="KAH9305673.1"/>
    <property type="molecule type" value="Genomic_DNA"/>
</dbReference>
<dbReference type="PANTHER" id="PTHR43349:SF4">
    <property type="entry name" value="PINORESINOL REDUCTASE 1-RELATED"/>
    <property type="match status" value="1"/>
</dbReference>
<evidence type="ECO:0000256" key="1">
    <source>
        <dbReference type="ARBA" id="ARBA00005725"/>
    </source>
</evidence>
<organism evidence="5 6">
    <name type="scientific">Taxus chinensis</name>
    <name type="common">Chinese yew</name>
    <name type="synonym">Taxus wallichiana var. chinensis</name>
    <dbReference type="NCBI Taxonomy" id="29808"/>
    <lineage>
        <taxon>Eukaryota</taxon>
        <taxon>Viridiplantae</taxon>
        <taxon>Streptophyta</taxon>
        <taxon>Embryophyta</taxon>
        <taxon>Tracheophyta</taxon>
        <taxon>Spermatophyta</taxon>
        <taxon>Pinopsida</taxon>
        <taxon>Pinidae</taxon>
        <taxon>Conifers II</taxon>
        <taxon>Cupressales</taxon>
        <taxon>Taxaceae</taxon>
        <taxon>Taxus</taxon>
    </lineage>
</organism>
<dbReference type="InterPro" id="IPR036291">
    <property type="entry name" value="NAD(P)-bd_dom_sf"/>
</dbReference>
<dbReference type="PANTHER" id="PTHR43349">
    <property type="entry name" value="PINORESINOL REDUCTASE-RELATED"/>
    <property type="match status" value="1"/>
</dbReference>
<evidence type="ECO:0000259" key="4">
    <source>
        <dbReference type="Pfam" id="PF05368"/>
    </source>
</evidence>
<sequence>MAQILVSIVMKARERRSLVIIELKENSTSMYEVEYNMAQAGERLSTTTRVVRSWLAEPNRWTWWEDIMMQETMLSWSVLEFGGFKGTELSNAKAAIRWATYYLLKDTSHLGTIYVQASLDDQERVVDALKQVDVVISALSGGGGGGFLRHHILEQLKLVEAIKVAGNIKRFLPSEFGMDPDILVDALEPGNITFSDKRKVRRAIEAAAIPHTYVSANMFAGFFAGSLAQSSGRLMPPPHQVLIYGDGNVKGIWVDEDDVGIYTIKTIDDPRTLNKTLYIRPPLNILSQKEMVEIWERLSGKSLEKTHISSQDFLAGLE</sequence>
<dbReference type="GO" id="GO:0009807">
    <property type="term" value="P:lignan biosynthetic process"/>
    <property type="evidence" value="ECO:0007669"/>
    <property type="project" value="UniProtKB-ARBA"/>
</dbReference>
<dbReference type="Gene3D" id="3.90.25.10">
    <property type="entry name" value="UDP-galactose 4-epimerase, domain 1"/>
    <property type="match status" value="1"/>
</dbReference>
<dbReference type="AlphaFoldDB" id="A0AA38KEH4"/>
<proteinExistence type="inferred from homology"/>
<comment type="similarity">
    <text evidence="1">Belongs to the NmrA-type oxidoreductase family. Isoflavone reductase subfamily.</text>
</comment>
<dbReference type="OMA" id="RTHCITL"/>
<dbReference type="InterPro" id="IPR045312">
    <property type="entry name" value="PCBER-like"/>
</dbReference>
<evidence type="ECO:0000313" key="5">
    <source>
        <dbReference type="EMBL" id="KAH9305673.1"/>
    </source>
</evidence>
<comment type="caution">
    <text evidence="5">The sequence shown here is derived from an EMBL/GenBank/DDBJ whole genome shotgun (WGS) entry which is preliminary data.</text>
</comment>
<gene>
    <name evidence="5" type="ORF">KI387_010077</name>
</gene>
<keyword evidence="2" id="KW-0521">NADP</keyword>
<keyword evidence="3" id="KW-0560">Oxidoreductase</keyword>
<accession>A0AA38KEH4</accession>
<dbReference type="Gene3D" id="3.40.50.720">
    <property type="entry name" value="NAD(P)-binding Rossmann-like Domain"/>
    <property type="match status" value="1"/>
</dbReference>
<dbReference type="GO" id="GO:0010283">
    <property type="term" value="F:pinoresinol reductase activity"/>
    <property type="evidence" value="ECO:0007669"/>
    <property type="project" value="UniProtKB-ARBA"/>
</dbReference>
<dbReference type="InterPro" id="IPR050608">
    <property type="entry name" value="NmrA-type/Isoflavone_red_sf"/>
</dbReference>
<dbReference type="InterPro" id="IPR008030">
    <property type="entry name" value="NmrA-like"/>
</dbReference>
<dbReference type="CDD" id="cd05259">
    <property type="entry name" value="PCBER_SDR_a"/>
    <property type="match status" value="1"/>
</dbReference>
<evidence type="ECO:0000256" key="3">
    <source>
        <dbReference type="ARBA" id="ARBA00023002"/>
    </source>
</evidence>
<dbReference type="SUPFAM" id="SSF51735">
    <property type="entry name" value="NAD(P)-binding Rossmann-fold domains"/>
    <property type="match status" value="1"/>
</dbReference>
<evidence type="ECO:0000256" key="2">
    <source>
        <dbReference type="ARBA" id="ARBA00022857"/>
    </source>
</evidence>
<dbReference type="Proteomes" id="UP000824469">
    <property type="component" value="Unassembled WGS sequence"/>
</dbReference>
<keyword evidence="6" id="KW-1185">Reference proteome</keyword>